<feature type="compositionally biased region" description="Basic and acidic residues" evidence="3">
    <location>
        <begin position="538"/>
        <end position="549"/>
    </location>
</feature>
<dbReference type="GO" id="GO:0005634">
    <property type="term" value="C:nucleus"/>
    <property type="evidence" value="ECO:0007669"/>
    <property type="project" value="UniProtKB-UniRule"/>
</dbReference>
<reference evidence="6 7" key="1">
    <citation type="submission" date="2024-10" db="EMBL/GenBank/DDBJ databases">
        <title>Updated reference genomes for cyclostephanoid diatoms.</title>
        <authorList>
            <person name="Roberts W.R."/>
            <person name="Alverson A.J."/>
        </authorList>
    </citation>
    <scope>NUCLEOTIDE SEQUENCE [LARGE SCALE GENOMIC DNA]</scope>
    <source>
        <strain evidence="6 7">AJA232-27</strain>
    </source>
</reference>
<feature type="region of interest" description="Disordered" evidence="3">
    <location>
        <begin position="644"/>
        <end position="698"/>
    </location>
</feature>
<name>A0ABD3M8F7_9STRA</name>
<dbReference type="InterPro" id="IPR050342">
    <property type="entry name" value="HMGB"/>
</dbReference>
<feature type="compositionally biased region" description="Basic residues" evidence="3">
    <location>
        <begin position="275"/>
        <end position="285"/>
    </location>
</feature>
<feature type="region of interest" description="Disordered" evidence="3">
    <location>
        <begin position="237"/>
        <end position="317"/>
    </location>
</feature>
<dbReference type="PANTHER" id="PTHR48112">
    <property type="entry name" value="HIGH MOBILITY GROUP PROTEIN DSP1"/>
    <property type="match status" value="1"/>
</dbReference>
<feature type="compositionally biased region" description="Acidic residues" evidence="3">
    <location>
        <begin position="679"/>
        <end position="698"/>
    </location>
</feature>
<feature type="region of interest" description="Disordered" evidence="3">
    <location>
        <begin position="159"/>
        <end position="187"/>
    </location>
</feature>
<dbReference type="SUPFAM" id="SSF54171">
    <property type="entry name" value="DNA-binding domain"/>
    <property type="match status" value="1"/>
</dbReference>
<protein>
    <recommendedName>
        <fullName evidence="8">HMG box domain-containing protein</fullName>
    </recommendedName>
</protein>
<feature type="region of interest" description="Disordered" evidence="3">
    <location>
        <begin position="515"/>
        <end position="604"/>
    </location>
</feature>
<feature type="compositionally biased region" description="Basic residues" evidence="3">
    <location>
        <begin position="525"/>
        <end position="537"/>
    </location>
</feature>
<evidence type="ECO:0000259" key="4">
    <source>
        <dbReference type="PROSITE" id="PS50118"/>
    </source>
</evidence>
<dbReference type="PROSITE" id="PS50982">
    <property type="entry name" value="MBD"/>
    <property type="match status" value="1"/>
</dbReference>
<evidence type="ECO:0008006" key="8">
    <source>
        <dbReference type="Google" id="ProtNLM"/>
    </source>
</evidence>
<dbReference type="SUPFAM" id="SSF47095">
    <property type="entry name" value="HMG-box"/>
    <property type="match status" value="2"/>
</dbReference>
<evidence type="ECO:0000256" key="1">
    <source>
        <dbReference type="ARBA" id="ARBA00023125"/>
    </source>
</evidence>
<dbReference type="InterPro" id="IPR036910">
    <property type="entry name" value="HMG_box_dom_sf"/>
</dbReference>
<evidence type="ECO:0000259" key="5">
    <source>
        <dbReference type="PROSITE" id="PS50982"/>
    </source>
</evidence>
<evidence type="ECO:0000313" key="7">
    <source>
        <dbReference type="Proteomes" id="UP001530293"/>
    </source>
</evidence>
<dbReference type="Pfam" id="PF00505">
    <property type="entry name" value="HMG_box"/>
    <property type="match status" value="2"/>
</dbReference>
<evidence type="ECO:0000256" key="2">
    <source>
        <dbReference type="PROSITE-ProRule" id="PRU00267"/>
    </source>
</evidence>
<dbReference type="Proteomes" id="UP001530293">
    <property type="component" value="Unassembled WGS sequence"/>
</dbReference>
<keyword evidence="2" id="KW-0539">Nucleus</keyword>
<feature type="domain" description="HMG box" evidence="4">
    <location>
        <begin position="452"/>
        <end position="520"/>
    </location>
</feature>
<accession>A0ABD3M8F7</accession>
<dbReference type="Gene3D" id="3.30.890.10">
    <property type="entry name" value="Methyl-cpg-binding Protein 2, Chain A"/>
    <property type="match status" value="1"/>
</dbReference>
<comment type="caution">
    <text evidence="6">The sequence shown here is derived from an EMBL/GenBank/DDBJ whole genome shotgun (WGS) entry which is preliminary data.</text>
</comment>
<dbReference type="PROSITE" id="PS50118">
    <property type="entry name" value="HMG_BOX_2"/>
    <property type="match status" value="2"/>
</dbReference>
<feature type="compositionally biased region" description="Basic residues" evidence="3">
    <location>
        <begin position="658"/>
        <end position="670"/>
    </location>
</feature>
<dbReference type="EMBL" id="JALLBG020000189">
    <property type="protein sequence ID" value="KAL3760294.1"/>
    <property type="molecule type" value="Genomic_DNA"/>
</dbReference>
<dbReference type="InterPro" id="IPR001739">
    <property type="entry name" value="Methyl_CpG_DNA-bd"/>
</dbReference>
<gene>
    <name evidence="6" type="ORF">ACHAWU_006292</name>
</gene>
<evidence type="ECO:0000313" key="6">
    <source>
        <dbReference type="EMBL" id="KAL3760294.1"/>
    </source>
</evidence>
<proteinExistence type="predicted"/>
<feature type="compositionally biased region" description="Low complexity" evidence="3">
    <location>
        <begin position="241"/>
        <end position="253"/>
    </location>
</feature>
<feature type="DNA-binding region" description="HMG box" evidence="2">
    <location>
        <begin position="452"/>
        <end position="520"/>
    </location>
</feature>
<feature type="DNA-binding region" description="HMG box" evidence="2">
    <location>
        <begin position="310"/>
        <end position="378"/>
    </location>
</feature>
<sequence>MKIIVQYNKADIEVSSAAGGVEDGDSWGQLAQRFVEQSLMHPPQLLPLLSSLSSSANNHSTGPIKRKNSDGDRYLFRFGDGYATMIRTVWGNSNHNTDGDGDCGGEMIEANITFKPRAGNKLQHQCHPTAKVPTSDSNEGSSNLHVDLIVEVVGFAGEQQRNGGKKSKGGSSGGITTFPMTQTPFPIDDTKQNLLSVREHPKFKGVVDHYTLERWIGPSGDSAAAAAAVAGGTLHTNNVESKSTSSKASPATSNTEVTQMTHSTAAILETDNLPKKNKRKKRKKSASTEQETDAKNIVDSTPQEKNNPPPKPHRNGFMMFNAEVRPRILAQHPNLSVTELAKKVGEEYRALTEERRQKYSDDARLAVLKYKEEHPEVELNASTKSKAKTKEDTKKKSSVMPPTPKPLPPLPPLPDSDDDTSDEEDSEEERVTGNKNNSVGLDNGGNEQKNKPKRPLNAYLLYANDVRNQVRAANPDASAAEIMCKIAEAYKTLDDGTKQWYKSAYDSARAKYKEEYGEDAMKLGPRSKGKVNKKEKKKQADVKESEKQASAKSGGSDVDDSTVETHGKKDYASEFPANPANGLPTGWTMRVAPRPNKPSQKDKYWYSPVQSYKFPSIPQVKRFLEMLKETDGDEKKAYKLLNKRKSVDATDNTDDSKKAKKKKKKKKTKKVAVEKTTDENEDGSVSEVDDGMPDAWDC</sequence>
<feature type="region of interest" description="Disordered" evidence="3">
    <location>
        <begin position="375"/>
        <end position="456"/>
    </location>
</feature>
<feature type="compositionally biased region" description="Basic and acidic residues" evidence="3">
    <location>
        <begin position="563"/>
        <end position="572"/>
    </location>
</feature>
<feature type="domain" description="MBD" evidence="5">
    <location>
        <begin position="573"/>
        <end position="645"/>
    </location>
</feature>
<feature type="domain" description="HMG box" evidence="4">
    <location>
        <begin position="310"/>
        <end position="378"/>
    </location>
</feature>
<dbReference type="CDD" id="cd22012">
    <property type="entry name" value="HMG-box_ABF2_IXR1-like_rpt2"/>
    <property type="match status" value="1"/>
</dbReference>
<feature type="compositionally biased region" description="Acidic residues" evidence="3">
    <location>
        <begin position="415"/>
        <end position="428"/>
    </location>
</feature>
<dbReference type="GO" id="GO:0003677">
    <property type="term" value="F:DNA binding"/>
    <property type="evidence" value="ECO:0007669"/>
    <property type="project" value="UniProtKB-UniRule"/>
</dbReference>
<dbReference type="Gene3D" id="1.10.30.10">
    <property type="entry name" value="High mobility group box domain"/>
    <property type="match status" value="2"/>
</dbReference>
<organism evidence="6 7">
    <name type="scientific">Discostella pseudostelligera</name>
    <dbReference type="NCBI Taxonomy" id="259834"/>
    <lineage>
        <taxon>Eukaryota</taxon>
        <taxon>Sar</taxon>
        <taxon>Stramenopiles</taxon>
        <taxon>Ochrophyta</taxon>
        <taxon>Bacillariophyta</taxon>
        <taxon>Coscinodiscophyceae</taxon>
        <taxon>Thalassiosirophycidae</taxon>
        <taxon>Stephanodiscales</taxon>
        <taxon>Stephanodiscaceae</taxon>
        <taxon>Discostella</taxon>
    </lineage>
</organism>
<feature type="compositionally biased region" description="Polar residues" evidence="3">
    <location>
        <begin position="254"/>
        <end position="264"/>
    </location>
</feature>
<evidence type="ECO:0000256" key="3">
    <source>
        <dbReference type="SAM" id="MobiDB-lite"/>
    </source>
</evidence>
<feature type="compositionally biased region" description="Pro residues" evidence="3">
    <location>
        <begin position="401"/>
        <end position="414"/>
    </location>
</feature>
<dbReference type="InterPro" id="IPR009071">
    <property type="entry name" value="HMG_box_dom"/>
</dbReference>
<keyword evidence="1 2" id="KW-0238">DNA-binding</keyword>
<dbReference type="InterPro" id="IPR016177">
    <property type="entry name" value="DNA-bd_dom_sf"/>
</dbReference>
<dbReference type="SMART" id="SM00398">
    <property type="entry name" value="HMG"/>
    <property type="match status" value="2"/>
</dbReference>
<dbReference type="CDD" id="cd00084">
    <property type="entry name" value="HMG-box_SF"/>
    <property type="match status" value="1"/>
</dbReference>
<dbReference type="AlphaFoldDB" id="A0ABD3M8F7"/>
<keyword evidence="7" id="KW-1185">Reference proteome</keyword>